<evidence type="ECO:0000313" key="2">
    <source>
        <dbReference type="Proteomes" id="UP001596523"/>
    </source>
</evidence>
<reference evidence="2" key="1">
    <citation type="journal article" date="2019" name="Int. J. Syst. Evol. Microbiol.">
        <title>The Global Catalogue of Microorganisms (GCM) 10K type strain sequencing project: providing services to taxonomists for standard genome sequencing and annotation.</title>
        <authorList>
            <consortium name="The Broad Institute Genomics Platform"/>
            <consortium name="The Broad Institute Genome Sequencing Center for Infectious Disease"/>
            <person name="Wu L."/>
            <person name="Ma J."/>
        </authorList>
    </citation>
    <scope>NUCLEOTIDE SEQUENCE [LARGE SCALE GENOMIC DNA]</scope>
    <source>
        <strain evidence="2">SYNS20</strain>
    </source>
</reference>
<dbReference type="EMBL" id="JBHTCF010000001">
    <property type="protein sequence ID" value="MFC7303150.1"/>
    <property type="molecule type" value="Genomic_DNA"/>
</dbReference>
<dbReference type="Proteomes" id="UP001596523">
    <property type="component" value="Unassembled WGS sequence"/>
</dbReference>
<comment type="caution">
    <text evidence="1">The sequence shown here is derived from an EMBL/GenBank/DDBJ whole genome shotgun (WGS) entry which is preliminary data.</text>
</comment>
<accession>A0ABW2JAY4</accession>
<protein>
    <submittedName>
        <fullName evidence="1">Uncharacterized protein</fullName>
    </submittedName>
</protein>
<name>A0ABW2JAY4_9ACTN</name>
<sequence length="97" mass="9928">MLLLLEGQLGDAGQALGDGRAEGGSGVQAGGLDDLRGGFGFDEDAVGAGDSEHVLGVVAGTVEDLGERDVIVEAVRNDVEEGQRRAVQPVTEVRQVV</sequence>
<keyword evidence="2" id="KW-1185">Reference proteome</keyword>
<evidence type="ECO:0000313" key="1">
    <source>
        <dbReference type="EMBL" id="MFC7303150.1"/>
    </source>
</evidence>
<proteinExistence type="predicted"/>
<gene>
    <name evidence="1" type="ORF">ACFQVC_02825</name>
</gene>
<organism evidence="1 2">
    <name type="scientific">Streptomyces monticola</name>
    <dbReference type="NCBI Taxonomy" id="2666263"/>
    <lineage>
        <taxon>Bacteria</taxon>
        <taxon>Bacillati</taxon>
        <taxon>Actinomycetota</taxon>
        <taxon>Actinomycetes</taxon>
        <taxon>Kitasatosporales</taxon>
        <taxon>Streptomycetaceae</taxon>
        <taxon>Streptomyces</taxon>
    </lineage>
</organism>